<sequence length="425" mass="47323">MKKLNITIKGLLIIWVVTAVAVVLIQVLTSLTTYQSISENQQKIAGKAIPLQTANYDIKNTITGVFSRQSKIISTNSLEKLMSLKNHGAMEKIFASAMASAKNAAGDDVTIKESLTALEKTYEHFINAGNTLFEKKKATLQINQEQADFVTKMDSAIQIIQQTAESIAGKINFSNKRAKRRIRKLYNKIQDFQDINEIGDQDAETAFQFRDQVSASLLGRSANLQQESSSIRTGVAIMGGLGRQFMLESNPDILTSIKENQLAQVIQATKGSIVKVDEESSDNKELNKEFDRLVETLINEKISILTLRRKSLRLSKEMRSALTDMQSAGASMEQALNTVVKAVDKIQAEAEEQGYRVIRSSRTILLVTASVALVVLIFISFIVLRRVNRPLAMATKSMRRFAQGDISTRMDYKGKDEFSILAHDF</sequence>
<dbReference type="Pfam" id="PF00672">
    <property type="entry name" value="HAMP"/>
    <property type="match status" value="1"/>
</dbReference>
<dbReference type="PATRIC" id="fig|54398.4.peg.2542"/>
<evidence type="ECO:0000259" key="2">
    <source>
        <dbReference type="PROSITE" id="PS50885"/>
    </source>
</evidence>
<evidence type="ECO:0000313" key="4">
    <source>
        <dbReference type="Proteomes" id="UP000051276"/>
    </source>
</evidence>
<dbReference type="STRING" id="54398.Ga0074115_1297"/>
<gene>
    <name evidence="3" type="ORF">Ga0076813_10751</name>
</gene>
<keyword evidence="1" id="KW-0812">Transmembrane</keyword>
<dbReference type="CDD" id="cd06225">
    <property type="entry name" value="HAMP"/>
    <property type="match status" value="1"/>
</dbReference>
<keyword evidence="1" id="KW-1133">Transmembrane helix</keyword>
<proteinExistence type="predicted"/>
<feature type="domain" description="HAMP" evidence="2">
    <location>
        <begin position="385"/>
        <end position="425"/>
    </location>
</feature>
<dbReference type="GO" id="GO:0016020">
    <property type="term" value="C:membrane"/>
    <property type="evidence" value="ECO:0007669"/>
    <property type="project" value="InterPro"/>
</dbReference>
<organism evidence="3 4">
    <name type="scientific">endosymbiont of Ridgeia piscesae</name>
    <dbReference type="NCBI Taxonomy" id="54398"/>
    <lineage>
        <taxon>Bacteria</taxon>
        <taxon>Pseudomonadati</taxon>
        <taxon>Pseudomonadota</taxon>
        <taxon>Gammaproteobacteria</taxon>
        <taxon>sulfur-oxidizing symbionts</taxon>
    </lineage>
</organism>
<dbReference type="SUPFAM" id="SSF158472">
    <property type="entry name" value="HAMP domain-like"/>
    <property type="match status" value="1"/>
</dbReference>
<dbReference type="AlphaFoldDB" id="A0A0T5Z227"/>
<keyword evidence="1" id="KW-0472">Membrane</keyword>
<feature type="transmembrane region" description="Helical" evidence="1">
    <location>
        <begin position="364"/>
        <end position="384"/>
    </location>
</feature>
<name>A0A0T5Z227_9GAMM</name>
<protein>
    <submittedName>
        <fullName evidence="3">HAMP domain-containing protein</fullName>
    </submittedName>
</protein>
<dbReference type="Proteomes" id="UP000051276">
    <property type="component" value="Unassembled WGS sequence"/>
</dbReference>
<accession>A0A0T5Z227</accession>
<dbReference type="InterPro" id="IPR003660">
    <property type="entry name" value="HAMP_dom"/>
</dbReference>
<dbReference type="GO" id="GO:0007165">
    <property type="term" value="P:signal transduction"/>
    <property type="evidence" value="ECO:0007669"/>
    <property type="project" value="InterPro"/>
</dbReference>
<dbReference type="PROSITE" id="PS50885">
    <property type="entry name" value="HAMP"/>
    <property type="match status" value="1"/>
</dbReference>
<evidence type="ECO:0000256" key="1">
    <source>
        <dbReference type="SAM" id="Phobius"/>
    </source>
</evidence>
<dbReference type="EMBL" id="LMXI01000619">
    <property type="protein sequence ID" value="KRT56980.1"/>
    <property type="molecule type" value="Genomic_DNA"/>
</dbReference>
<evidence type="ECO:0000313" key="3">
    <source>
        <dbReference type="EMBL" id="KRT56980.1"/>
    </source>
</evidence>
<dbReference type="Gene3D" id="6.10.340.10">
    <property type="match status" value="1"/>
</dbReference>
<comment type="caution">
    <text evidence="3">The sequence shown here is derived from an EMBL/GenBank/DDBJ whole genome shotgun (WGS) entry which is preliminary data.</text>
</comment>
<dbReference type="RefSeq" id="WP_158294766.1">
    <property type="nucleotide sequence ID" value="NZ_KQ556944.1"/>
</dbReference>
<feature type="transmembrane region" description="Helical" evidence="1">
    <location>
        <begin position="12"/>
        <end position="34"/>
    </location>
</feature>
<feature type="non-terminal residue" evidence="3">
    <location>
        <position position="425"/>
    </location>
</feature>
<reference evidence="3 4" key="1">
    <citation type="submission" date="2015-11" db="EMBL/GenBank/DDBJ databases">
        <title>The genome of Candidatus Endoriftia persephone in Ridgeia piscesae and population structure of the North Eastern Pacific vestimentiferan symbionts.</title>
        <authorList>
            <person name="Perez M."/>
            <person name="Juniper K.S."/>
        </authorList>
    </citation>
    <scope>NUCLEOTIDE SEQUENCE [LARGE SCALE GENOMIC DNA]</scope>
    <source>
        <strain evidence="3">Ind10</strain>
    </source>
</reference>